<reference evidence="1" key="1">
    <citation type="submission" date="2020-10" db="EMBL/GenBank/DDBJ databases">
        <title>An improved Amphimedon queenslandica hologenome assembly reveals how three proteobacterial symbionts can extend the metabolic phenotypic of their marine sponge host.</title>
        <authorList>
            <person name="Degnan B."/>
            <person name="Degnan S."/>
            <person name="Xiang X."/>
        </authorList>
    </citation>
    <scope>NUCLEOTIDE SEQUENCE</scope>
    <source>
        <strain evidence="1">AqS2</strain>
    </source>
</reference>
<gene>
    <name evidence="1" type="ORF">ISN26_00935</name>
</gene>
<accession>A0A930UGX2</accession>
<comment type="caution">
    <text evidence="1">The sequence shown here is derived from an EMBL/GenBank/DDBJ whole genome shotgun (WGS) entry which is preliminary data.</text>
</comment>
<dbReference type="Proteomes" id="UP000604381">
    <property type="component" value="Unassembled WGS sequence"/>
</dbReference>
<proteinExistence type="predicted"/>
<organism evidence="1 2">
    <name type="scientific">Candidatus Amphirhobacter heronislandensis</name>
    <dbReference type="NCBI Taxonomy" id="1732024"/>
    <lineage>
        <taxon>Bacteria</taxon>
        <taxon>Pseudomonadati</taxon>
        <taxon>Pseudomonadota</taxon>
        <taxon>Gammaproteobacteria</taxon>
        <taxon>Candidatus Tethybacterales</taxon>
        <taxon>Candidatus Tethybacteraceae</taxon>
        <taxon>Candidatus Amphirhobacter</taxon>
    </lineage>
</organism>
<dbReference type="AlphaFoldDB" id="A0A930UGX2"/>
<dbReference type="EMBL" id="JADHEI010000010">
    <property type="protein sequence ID" value="MBF2734657.1"/>
    <property type="molecule type" value="Genomic_DNA"/>
</dbReference>
<name>A0A930UGX2_9GAMM</name>
<evidence type="ECO:0000313" key="2">
    <source>
        <dbReference type="Proteomes" id="UP000604381"/>
    </source>
</evidence>
<protein>
    <submittedName>
        <fullName evidence="1">Uncharacterized protein</fullName>
    </submittedName>
</protein>
<sequence length="129" mass="14829">MGYMDWLYRPRKTSLARFKKLADEGGNEMNDTEPNALQQDTIDNIEDFEDLALSTYLKVRRLVGGDHPVTRRVSLAHTIMENAHSVQRAIPDPRVLDKSLMDDVEHCERRAIAAFEWLQAQSKKEESGK</sequence>
<keyword evidence="2" id="KW-1185">Reference proteome</keyword>
<evidence type="ECO:0000313" key="1">
    <source>
        <dbReference type="EMBL" id="MBF2734657.1"/>
    </source>
</evidence>